<comment type="caution">
    <text evidence="3">The sequence shown here is derived from an EMBL/GenBank/DDBJ whole genome shotgun (WGS) entry which is preliminary data.</text>
</comment>
<gene>
    <name evidence="3" type="ORF">RF55_16822</name>
</gene>
<reference evidence="3 4" key="1">
    <citation type="submission" date="2015-04" db="EMBL/GenBank/DDBJ databases">
        <title>Lasius niger genome sequencing.</title>
        <authorList>
            <person name="Konorov E.A."/>
            <person name="Nikitin M.A."/>
            <person name="Kirill M.V."/>
            <person name="Chang P."/>
        </authorList>
    </citation>
    <scope>NUCLEOTIDE SEQUENCE [LARGE SCALE GENOMIC DNA]</scope>
    <source>
        <tissue evidence="3">Whole</tissue>
    </source>
</reference>
<evidence type="ECO:0000256" key="1">
    <source>
        <dbReference type="SAM" id="MobiDB-lite"/>
    </source>
</evidence>
<dbReference type="AlphaFoldDB" id="A0A0J7MWX9"/>
<dbReference type="Proteomes" id="UP000036403">
    <property type="component" value="Unassembled WGS sequence"/>
</dbReference>
<proteinExistence type="predicted"/>
<evidence type="ECO:0000256" key="2">
    <source>
        <dbReference type="SAM" id="Phobius"/>
    </source>
</evidence>
<evidence type="ECO:0000313" key="4">
    <source>
        <dbReference type="Proteomes" id="UP000036403"/>
    </source>
</evidence>
<accession>A0A0J7MWX9</accession>
<dbReference type="OrthoDB" id="8060926at2759"/>
<name>A0A0J7MWX9_LASNI</name>
<feature type="region of interest" description="Disordered" evidence="1">
    <location>
        <begin position="76"/>
        <end position="113"/>
    </location>
</feature>
<keyword evidence="4" id="KW-1185">Reference proteome</keyword>
<organism evidence="3 4">
    <name type="scientific">Lasius niger</name>
    <name type="common">Black garden ant</name>
    <dbReference type="NCBI Taxonomy" id="67767"/>
    <lineage>
        <taxon>Eukaryota</taxon>
        <taxon>Metazoa</taxon>
        <taxon>Ecdysozoa</taxon>
        <taxon>Arthropoda</taxon>
        <taxon>Hexapoda</taxon>
        <taxon>Insecta</taxon>
        <taxon>Pterygota</taxon>
        <taxon>Neoptera</taxon>
        <taxon>Endopterygota</taxon>
        <taxon>Hymenoptera</taxon>
        <taxon>Apocrita</taxon>
        <taxon>Aculeata</taxon>
        <taxon>Formicoidea</taxon>
        <taxon>Formicidae</taxon>
        <taxon>Formicinae</taxon>
        <taxon>Lasius</taxon>
        <taxon>Lasius</taxon>
    </lineage>
</organism>
<protein>
    <submittedName>
        <fullName evidence="3">Uncharacterized protein</fullName>
    </submittedName>
</protein>
<dbReference type="EMBL" id="LBMM01015016">
    <property type="protein sequence ID" value="KMQ84955.1"/>
    <property type="molecule type" value="Genomic_DNA"/>
</dbReference>
<dbReference type="PaxDb" id="67767-A0A0J7MWX9"/>
<keyword evidence="2" id="KW-1133">Transmembrane helix</keyword>
<keyword evidence="2" id="KW-0812">Transmembrane</keyword>
<evidence type="ECO:0000313" key="3">
    <source>
        <dbReference type="EMBL" id="KMQ84955.1"/>
    </source>
</evidence>
<sequence>MASVNKFCVICKSAKGKFNVFTDATLTKCKEILDIRKAKKLKFADVILPTIVTDFHCYHLQCYKSFTALMSKYRESTSTSQPSPCTLQTPETSESVSEAPSESTTSKSVAQPSALTVDSSFTEHESIVEQSTEDEASIESMEVEETESMELQQMTLYKENVLFQKSLMIFILFYSVAITFDVGEIHIASDWQILFRKM</sequence>
<feature type="transmembrane region" description="Helical" evidence="2">
    <location>
        <begin position="167"/>
        <end position="188"/>
    </location>
</feature>
<keyword evidence="2" id="KW-0472">Membrane</keyword>